<dbReference type="AlphaFoldDB" id="A0A2W5NH63"/>
<feature type="compositionally biased region" description="Basic and acidic residues" evidence="1">
    <location>
        <begin position="101"/>
        <end position="113"/>
    </location>
</feature>
<reference evidence="2 3" key="1">
    <citation type="submission" date="2017-08" db="EMBL/GenBank/DDBJ databases">
        <title>Infants hospitalized years apart are colonized by the same room-sourced microbial strains.</title>
        <authorList>
            <person name="Brooks B."/>
            <person name="Olm M.R."/>
            <person name="Firek B.A."/>
            <person name="Baker R."/>
            <person name="Thomas B.C."/>
            <person name="Morowitz M.J."/>
            <person name="Banfield J.F."/>
        </authorList>
    </citation>
    <scope>NUCLEOTIDE SEQUENCE [LARGE SCALE GENOMIC DNA]</scope>
    <source>
        <strain evidence="2">S2_005_002_R2_33</strain>
    </source>
</reference>
<gene>
    <name evidence="2" type="ORF">DI555_19220</name>
</gene>
<dbReference type="EMBL" id="QFPX01000020">
    <property type="protein sequence ID" value="PZQ52841.1"/>
    <property type="molecule type" value="Genomic_DNA"/>
</dbReference>
<evidence type="ECO:0000256" key="1">
    <source>
        <dbReference type="SAM" id="MobiDB-lite"/>
    </source>
</evidence>
<comment type="caution">
    <text evidence="2">The sequence shown here is derived from an EMBL/GenBank/DDBJ whole genome shotgun (WGS) entry which is preliminary data.</text>
</comment>
<protein>
    <submittedName>
        <fullName evidence="2">Uncharacterized protein</fullName>
    </submittedName>
</protein>
<proteinExistence type="predicted"/>
<dbReference type="Proteomes" id="UP000249082">
    <property type="component" value="Unassembled WGS sequence"/>
</dbReference>
<feature type="region of interest" description="Disordered" evidence="1">
    <location>
        <begin position="93"/>
        <end position="113"/>
    </location>
</feature>
<evidence type="ECO:0000313" key="3">
    <source>
        <dbReference type="Proteomes" id="UP000249082"/>
    </source>
</evidence>
<sequence length="113" mass="11953">MISGAGRLTPETARQKCLSETRAARPGEIVVCAPDEEKYRAQSTSQEDPLSDQALNDGRLTPPDVAGKGIFKGKATATFGKVEQPYIIDLSAIPEAPAGSDADKVAKGEMRAH</sequence>
<name>A0A2W5NH63_9SPHN</name>
<organism evidence="2 3">
    <name type="scientific">Novosphingobium pentaromativorans</name>
    <dbReference type="NCBI Taxonomy" id="205844"/>
    <lineage>
        <taxon>Bacteria</taxon>
        <taxon>Pseudomonadati</taxon>
        <taxon>Pseudomonadota</taxon>
        <taxon>Alphaproteobacteria</taxon>
        <taxon>Sphingomonadales</taxon>
        <taxon>Sphingomonadaceae</taxon>
        <taxon>Novosphingobium</taxon>
    </lineage>
</organism>
<feature type="region of interest" description="Disordered" evidence="1">
    <location>
        <begin position="35"/>
        <end position="61"/>
    </location>
</feature>
<accession>A0A2W5NH63</accession>
<evidence type="ECO:0000313" key="2">
    <source>
        <dbReference type="EMBL" id="PZQ52841.1"/>
    </source>
</evidence>